<accession>A0A2P4ZS03</accession>
<feature type="domain" description="Heterokaryon incompatibility" evidence="1">
    <location>
        <begin position="360"/>
        <end position="484"/>
    </location>
</feature>
<dbReference type="AlphaFoldDB" id="A0A2P4ZS03"/>
<keyword evidence="3" id="KW-1185">Reference proteome</keyword>
<dbReference type="InterPro" id="IPR010730">
    <property type="entry name" value="HET"/>
</dbReference>
<reference evidence="2 3" key="1">
    <citation type="journal article" date="2016" name="Genome Announc.">
        <title>Draft Whole-Genome Sequence of Trichoderma gamsii T6085, a Promising Biocontrol Agent of Fusarium Head Blight on Wheat.</title>
        <authorList>
            <person name="Baroncelli R."/>
            <person name="Zapparata A."/>
            <person name="Piaggeschi G."/>
            <person name="Sarrocco S."/>
            <person name="Vannacci G."/>
        </authorList>
    </citation>
    <scope>NUCLEOTIDE SEQUENCE [LARGE SCALE GENOMIC DNA]</scope>
    <source>
        <strain evidence="2 3">T6085</strain>
    </source>
</reference>
<dbReference type="RefSeq" id="XP_018666039.1">
    <property type="nucleotide sequence ID" value="XM_018800574.1"/>
</dbReference>
<comment type="caution">
    <text evidence="2">The sequence shown here is derived from an EMBL/GenBank/DDBJ whole genome shotgun (WGS) entry which is preliminary data.</text>
</comment>
<dbReference type="Proteomes" id="UP000054821">
    <property type="component" value="Unassembled WGS sequence"/>
</dbReference>
<organism evidence="2 3">
    <name type="scientific">Trichoderma gamsii</name>
    <dbReference type="NCBI Taxonomy" id="398673"/>
    <lineage>
        <taxon>Eukaryota</taxon>
        <taxon>Fungi</taxon>
        <taxon>Dikarya</taxon>
        <taxon>Ascomycota</taxon>
        <taxon>Pezizomycotina</taxon>
        <taxon>Sordariomycetes</taxon>
        <taxon>Hypocreomycetidae</taxon>
        <taxon>Hypocreales</taxon>
        <taxon>Hypocreaceae</taxon>
        <taxon>Trichoderma</taxon>
    </lineage>
</organism>
<proteinExistence type="predicted"/>
<evidence type="ECO:0000313" key="3">
    <source>
        <dbReference type="Proteomes" id="UP000054821"/>
    </source>
</evidence>
<evidence type="ECO:0000313" key="2">
    <source>
        <dbReference type="EMBL" id="PON27077.1"/>
    </source>
</evidence>
<dbReference type="EMBL" id="JPDN02000011">
    <property type="protein sequence ID" value="PON27077.1"/>
    <property type="molecule type" value="Genomic_DNA"/>
</dbReference>
<sequence>MNDPRRLYSLRSLPACIACPWLEQSLYNNFTVRKTPSLNRLHLKRVLFVTVYMPLLMGKCDNATKNIRNIFEPRSAQRKSKARPLMSLIEDVYAPLDWEVTSKPGALKSYIMQSSRSLINWFRLQHFVSISHADLLGEEQRNSYRLLFDWWTAAYGRPSTPLLYCSQLQFLVHQTPRLRRFTDRYKELWICIQSNLSETLSDLQSREAGHSDYDKALYRLFVAEFGDFRTCVDEASEGYSTLRAHRIHAAREAYYRQASLHCSQISDRSSDTRPGSFSPMLASRNGTGFTHECSWVRPVEASSLCPPPTLDCGPRIAACPWLKDKQEDSFGLGGWPEYLWHLNNRCLVRTRDLGPKRPAYTAISHTWGRWMSENDGYYIPNGMKYRVPQNAMFDIKSLPQSLHRLGTKIDTDYAWLDLVCIPQGCKGEALDKEHSILKRQEISRQGSIFRNAKRAIAWFHDVDDFSCLGGLIEFAALSMIGIDETLKEESQHERERRMAGALSQMEDGLTELSSKPEDTPKGPETVSKTRHVACDMGLEVSLFGRKHSDTFKWGFVYPPEELRKWETLTGLSELLSLRQIDIIRLKDLRYCKEGRSEAIMSVVGASRWYDRVVAGQYSPESDLILNKYCRAFISEVKRLIPTEFYMGYTKHVSIYEEGRMKAAHTFTCFDGKGTVRDYSASGSSGTSGSLMPFGTAGECFGTNAALWLGNQQAHDSVSSWAIDELGRVMIKRACILAPSRIAVSKTQGITNATIQSAFDDKRLKKKMPLFKKKKPINLADLPQFGRGEFGTYFVVISSLFENANYAPGFGVPSSQVRIQGIMLRAVGQKSEETRGSRLLIPEGSFYMTLQTKAGTLFELPEECAVDWIVL</sequence>
<dbReference type="Pfam" id="PF06985">
    <property type="entry name" value="HET"/>
    <property type="match status" value="1"/>
</dbReference>
<name>A0A2P4ZS03_9HYPO</name>
<gene>
    <name evidence="2" type="ORF">TGAM01_v204026</name>
</gene>
<evidence type="ECO:0000259" key="1">
    <source>
        <dbReference type="Pfam" id="PF06985"/>
    </source>
</evidence>
<protein>
    <recommendedName>
        <fullName evidence="1">Heterokaryon incompatibility domain-containing protein</fullName>
    </recommendedName>
</protein>
<dbReference type="GeneID" id="29980657"/>
<dbReference type="STRING" id="398673.A0A2P4ZS03"/>